<protein>
    <submittedName>
        <fullName evidence="1">Uncharacterized protein</fullName>
    </submittedName>
</protein>
<name>A0A2S6NFB1_9HYPH</name>
<dbReference type="Proteomes" id="UP000239089">
    <property type="component" value="Unassembled WGS sequence"/>
</dbReference>
<sequence length="117" mass="13568">MFGMTPILTMVLKSDRRFADVEGPRAYLDEIQNVQPALLPYRYALIDVWEQFGGDKRIEIFERPETGDDRVLMLWLPDSRRAAIKIYDRGDCQWTDAADPPAAWRHFREGAMQGPQP</sequence>
<proteinExistence type="predicted"/>
<reference evidence="1 2" key="1">
    <citation type="journal article" date="2018" name="Arch. Microbiol.">
        <title>New insights into the metabolic potential of the phototrophic purple bacterium Rhodopila globiformis DSM 161(T) from its draft genome sequence and evidence for a vanadium-dependent nitrogenase.</title>
        <authorList>
            <person name="Imhoff J.F."/>
            <person name="Rahn T."/>
            <person name="Kunzel S."/>
            <person name="Neulinger S.C."/>
        </authorList>
    </citation>
    <scope>NUCLEOTIDE SEQUENCE [LARGE SCALE GENOMIC DNA]</scope>
    <source>
        <strain evidence="1 2">DSM 16996</strain>
    </source>
</reference>
<keyword evidence="2" id="KW-1185">Reference proteome</keyword>
<organism evidence="1 2">
    <name type="scientific">Rhodoblastus sphagnicola</name>
    <dbReference type="NCBI Taxonomy" id="333368"/>
    <lineage>
        <taxon>Bacteria</taxon>
        <taxon>Pseudomonadati</taxon>
        <taxon>Pseudomonadota</taxon>
        <taxon>Alphaproteobacteria</taxon>
        <taxon>Hyphomicrobiales</taxon>
        <taxon>Rhodoblastaceae</taxon>
        <taxon>Rhodoblastus</taxon>
    </lineage>
</organism>
<accession>A0A2S6NFB1</accession>
<dbReference type="EMBL" id="NHSJ01000025">
    <property type="protein sequence ID" value="PPQ33280.1"/>
    <property type="molecule type" value="Genomic_DNA"/>
</dbReference>
<evidence type="ECO:0000313" key="2">
    <source>
        <dbReference type="Proteomes" id="UP000239089"/>
    </source>
</evidence>
<gene>
    <name evidence="1" type="ORF">CCR94_02445</name>
</gene>
<evidence type="ECO:0000313" key="1">
    <source>
        <dbReference type="EMBL" id="PPQ33280.1"/>
    </source>
</evidence>
<dbReference type="AlphaFoldDB" id="A0A2S6NFB1"/>
<comment type="caution">
    <text evidence="1">The sequence shown here is derived from an EMBL/GenBank/DDBJ whole genome shotgun (WGS) entry which is preliminary data.</text>
</comment>